<dbReference type="AlphaFoldDB" id="A0A150K8S4"/>
<protein>
    <submittedName>
        <fullName evidence="2">Uncharacterized protein</fullName>
    </submittedName>
</protein>
<gene>
    <name evidence="1" type="ORF">B4098_1757</name>
    <name evidence="2" type="ORF">B4099_2026</name>
</gene>
<dbReference type="EMBL" id="LQYG01000033">
    <property type="protein sequence ID" value="KYC63899.1"/>
    <property type="molecule type" value="Genomic_DNA"/>
</dbReference>
<reference evidence="3 4" key="1">
    <citation type="submission" date="2016-01" db="EMBL/GenBank/DDBJ databases">
        <title>Genome Sequences of Twelve Sporeforming Bacillus Species Isolated from Foods.</title>
        <authorList>
            <person name="Berendsen E.M."/>
            <person name="Wells-Bennik M.H."/>
            <person name="Krawcyk A.O."/>
            <person name="De Jong A."/>
            <person name="Holsappel S."/>
            <person name="Eijlander R.T."/>
            <person name="Kuipers O.P."/>
        </authorList>
    </citation>
    <scope>NUCLEOTIDE SEQUENCE [LARGE SCALE GENOMIC DNA]</scope>
    <source>
        <strain evidence="1 3">B4098</strain>
        <strain evidence="2 4">B4099</strain>
    </source>
</reference>
<evidence type="ECO:0000313" key="2">
    <source>
        <dbReference type="EMBL" id="KYC71826.1"/>
    </source>
</evidence>
<evidence type="ECO:0000313" key="4">
    <source>
        <dbReference type="Proteomes" id="UP000075304"/>
    </source>
</evidence>
<organism evidence="2 4">
    <name type="scientific">Heyndrickxia coagulans</name>
    <name type="common">Weizmannia coagulans</name>
    <dbReference type="NCBI Taxonomy" id="1398"/>
    <lineage>
        <taxon>Bacteria</taxon>
        <taxon>Bacillati</taxon>
        <taxon>Bacillota</taxon>
        <taxon>Bacilli</taxon>
        <taxon>Bacillales</taxon>
        <taxon>Bacillaceae</taxon>
        <taxon>Heyndrickxia</taxon>
    </lineage>
</organism>
<name>A0A150K8S4_HEYCO</name>
<dbReference type="PATRIC" id="fig|1398.24.peg.822"/>
<dbReference type="EMBL" id="LQYI01000023">
    <property type="protein sequence ID" value="KYC71826.1"/>
    <property type="molecule type" value="Genomic_DNA"/>
</dbReference>
<evidence type="ECO:0000313" key="1">
    <source>
        <dbReference type="EMBL" id="KYC63899.1"/>
    </source>
</evidence>
<dbReference type="Proteomes" id="UP000075304">
    <property type="component" value="Unassembled WGS sequence"/>
</dbReference>
<accession>A0A150K8S4</accession>
<sequence>MPLEFLLSLRPILQHLPVEISGKFDYNRNYAKNARKEG</sequence>
<dbReference type="Proteomes" id="UP000075288">
    <property type="component" value="Unassembled WGS sequence"/>
</dbReference>
<evidence type="ECO:0000313" key="3">
    <source>
        <dbReference type="Proteomes" id="UP000075288"/>
    </source>
</evidence>
<proteinExistence type="predicted"/>
<comment type="caution">
    <text evidence="2">The sequence shown here is derived from an EMBL/GenBank/DDBJ whole genome shotgun (WGS) entry which is preliminary data.</text>
</comment>